<organism evidence="2 3">
    <name type="scientific">Salvia divinorum</name>
    <name type="common">Maria pastora</name>
    <name type="synonym">Diviner's sage</name>
    <dbReference type="NCBI Taxonomy" id="28513"/>
    <lineage>
        <taxon>Eukaryota</taxon>
        <taxon>Viridiplantae</taxon>
        <taxon>Streptophyta</taxon>
        <taxon>Embryophyta</taxon>
        <taxon>Tracheophyta</taxon>
        <taxon>Spermatophyta</taxon>
        <taxon>Magnoliopsida</taxon>
        <taxon>eudicotyledons</taxon>
        <taxon>Gunneridae</taxon>
        <taxon>Pentapetalae</taxon>
        <taxon>asterids</taxon>
        <taxon>lamiids</taxon>
        <taxon>Lamiales</taxon>
        <taxon>Lamiaceae</taxon>
        <taxon>Nepetoideae</taxon>
        <taxon>Mentheae</taxon>
        <taxon>Salviinae</taxon>
        <taxon>Salvia</taxon>
        <taxon>Salvia subgen. Calosphace</taxon>
    </lineage>
</organism>
<feature type="compositionally biased region" description="Polar residues" evidence="1">
    <location>
        <begin position="1"/>
        <end position="11"/>
    </location>
</feature>
<evidence type="ECO:0000313" key="2">
    <source>
        <dbReference type="EMBL" id="KAL1558214.1"/>
    </source>
</evidence>
<comment type="caution">
    <text evidence="2">The sequence shown here is derived from an EMBL/GenBank/DDBJ whole genome shotgun (WGS) entry which is preliminary data.</text>
</comment>
<sequence>MDSEAPTSSTDPCKINGAKKARRHLGARRQSPSSERPASLEQISVNNEEVEFVDEEALYNMPLLVDSMAQGMLITPPALKKGFNWTDDNPHHNDNVFTLWTD</sequence>
<dbReference type="EMBL" id="JBEAFC010000004">
    <property type="protein sequence ID" value="KAL1558214.1"/>
    <property type="molecule type" value="Genomic_DNA"/>
</dbReference>
<name>A0ABD1HP26_SALDI</name>
<proteinExistence type="predicted"/>
<reference evidence="2 3" key="1">
    <citation type="submission" date="2024-06" db="EMBL/GenBank/DDBJ databases">
        <title>A chromosome level genome sequence of Diviner's sage (Salvia divinorum).</title>
        <authorList>
            <person name="Ford S.A."/>
            <person name="Ro D.-K."/>
            <person name="Ness R.W."/>
            <person name="Phillips M.A."/>
        </authorList>
    </citation>
    <scope>NUCLEOTIDE SEQUENCE [LARGE SCALE GENOMIC DNA]</scope>
    <source>
        <strain evidence="2">SAF-2024a</strain>
        <tissue evidence="2">Leaf</tissue>
    </source>
</reference>
<gene>
    <name evidence="2" type="primary">OSDREB1F</name>
    <name evidence="2" type="ORF">AAHA92_08707</name>
</gene>
<evidence type="ECO:0000256" key="1">
    <source>
        <dbReference type="SAM" id="MobiDB-lite"/>
    </source>
</evidence>
<dbReference type="GO" id="GO:0003677">
    <property type="term" value="F:DNA binding"/>
    <property type="evidence" value="ECO:0007669"/>
    <property type="project" value="UniProtKB-KW"/>
</dbReference>
<feature type="compositionally biased region" description="Polar residues" evidence="1">
    <location>
        <begin position="30"/>
        <end position="41"/>
    </location>
</feature>
<evidence type="ECO:0000313" key="3">
    <source>
        <dbReference type="Proteomes" id="UP001567538"/>
    </source>
</evidence>
<dbReference type="Proteomes" id="UP001567538">
    <property type="component" value="Unassembled WGS sequence"/>
</dbReference>
<keyword evidence="2" id="KW-0238">DNA-binding</keyword>
<feature type="compositionally biased region" description="Basic residues" evidence="1">
    <location>
        <begin position="17"/>
        <end position="27"/>
    </location>
</feature>
<protein>
    <submittedName>
        <fullName evidence="2">DNA-binding domain protein</fullName>
    </submittedName>
</protein>
<feature type="region of interest" description="Disordered" evidence="1">
    <location>
        <begin position="1"/>
        <end position="41"/>
    </location>
</feature>
<dbReference type="AlphaFoldDB" id="A0ABD1HP26"/>
<accession>A0ABD1HP26</accession>
<keyword evidence="3" id="KW-1185">Reference proteome</keyword>